<proteinExistence type="predicted"/>
<evidence type="ECO:0000256" key="2">
    <source>
        <dbReference type="ARBA" id="ARBA00022737"/>
    </source>
</evidence>
<dbReference type="AlphaFoldDB" id="A0A2G9Y7Q3"/>
<dbReference type="PANTHER" id="PTHR43300">
    <property type="entry name" value="ACETYLTRANSFERASE"/>
    <property type="match status" value="1"/>
</dbReference>
<dbReference type="InterPro" id="IPR001451">
    <property type="entry name" value="Hexapep"/>
</dbReference>
<evidence type="ECO:0000256" key="1">
    <source>
        <dbReference type="ARBA" id="ARBA00022679"/>
    </source>
</evidence>
<dbReference type="InterPro" id="IPR050179">
    <property type="entry name" value="Trans_hexapeptide_repeat"/>
</dbReference>
<dbReference type="Gene3D" id="2.160.10.10">
    <property type="entry name" value="Hexapeptide repeat proteins"/>
    <property type="match status" value="1"/>
</dbReference>
<keyword evidence="1" id="KW-0808">Transferase</keyword>
<keyword evidence="2" id="KW-0677">Repeat</keyword>
<reference evidence="3 4" key="1">
    <citation type="submission" date="2017-09" db="EMBL/GenBank/DDBJ databases">
        <title>Depth-based differentiation of microbial function through sediment-hosted aquifers and enrichment of novel symbionts in the deep terrestrial subsurface.</title>
        <authorList>
            <person name="Probst A.J."/>
            <person name="Ladd B."/>
            <person name="Jarett J.K."/>
            <person name="Geller-Mcgrath D.E."/>
            <person name="Sieber C.M."/>
            <person name="Emerson J.B."/>
            <person name="Anantharaman K."/>
            <person name="Thomas B.C."/>
            <person name="Malmstrom R."/>
            <person name="Stieglmeier M."/>
            <person name="Klingl A."/>
            <person name="Woyke T."/>
            <person name="Ryan C.M."/>
            <person name="Banfield J.F."/>
        </authorList>
    </citation>
    <scope>NUCLEOTIDE SEQUENCE [LARGE SCALE GENOMIC DNA]</scope>
    <source>
        <strain evidence="3">CG23_combo_of_CG06-09_8_20_14_all_35_49</strain>
    </source>
</reference>
<dbReference type="InterPro" id="IPR018357">
    <property type="entry name" value="Hexapep_transf_CS"/>
</dbReference>
<dbReference type="PROSITE" id="PS00101">
    <property type="entry name" value="HEXAPEP_TRANSFERASES"/>
    <property type="match status" value="1"/>
</dbReference>
<sequence>MIYNSQHDIENENFTAVDKPVVIEDYVFIGPRAIILPGVTIGKGAIVAAGAVVTKDVPPYAIVGGVPAKIIGERKNKNLHYKLGRARWFR</sequence>
<evidence type="ECO:0008006" key="5">
    <source>
        <dbReference type="Google" id="ProtNLM"/>
    </source>
</evidence>
<dbReference type="InterPro" id="IPR011004">
    <property type="entry name" value="Trimer_LpxA-like_sf"/>
</dbReference>
<dbReference type="SUPFAM" id="SSF51161">
    <property type="entry name" value="Trimeric LpxA-like enzymes"/>
    <property type="match status" value="1"/>
</dbReference>
<dbReference type="EMBL" id="PCRE01000013">
    <property type="protein sequence ID" value="PIP15247.1"/>
    <property type="molecule type" value="Genomic_DNA"/>
</dbReference>
<dbReference type="Pfam" id="PF00132">
    <property type="entry name" value="Hexapep"/>
    <property type="match status" value="1"/>
</dbReference>
<comment type="caution">
    <text evidence="3">The sequence shown here is derived from an EMBL/GenBank/DDBJ whole genome shotgun (WGS) entry which is preliminary data.</text>
</comment>
<protein>
    <recommendedName>
        <fullName evidence="5">Acetyltransferase</fullName>
    </recommendedName>
</protein>
<evidence type="ECO:0000313" key="4">
    <source>
        <dbReference type="Proteomes" id="UP000231025"/>
    </source>
</evidence>
<dbReference type="GO" id="GO:0016740">
    <property type="term" value="F:transferase activity"/>
    <property type="evidence" value="ECO:0007669"/>
    <property type="project" value="UniProtKB-KW"/>
</dbReference>
<evidence type="ECO:0000313" key="3">
    <source>
        <dbReference type="EMBL" id="PIP15247.1"/>
    </source>
</evidence>
<dbReference type="Proteomes" id="UP000231025">
    <property type="component" value="Unassembled WGS sequence"/>
</dbReference>
<accession>A0A2G9Y7Q3</accession>
<organism evidence="3 4">
    <name type="scientific">Candidatus Roizmanbacteria bacterium CG23_combo_of_CG06-09_8_20_14_all_35_49</name>
    <dbReference type="NCBI Taxonomy" id="1974863"/>
    <lineage>
        <taxon>Bacteria</taxon>
        <taxon>Candidatus Roizmaniibacteriota</taxon>
    </lineage>
</organism>
<name>A0A2G9Y7Q3_9BACT</name>
<gene>
    <name evidence="3" type="ORF">COX47_00765</name>
</gene>